<evidence type="ECO:0000256" key="1">
    <source>
        <dbReference type="ARBA" id="ARBA00001917"/>
    </source>
</evidence>
<dbReference type="CDD" id="cd02803">
    <property type="entry name" value="OYE_like_FMN_family"/>
    <property type="match status" value="1"/>
</dbReference>
<keyword evidence="7" id="KW-0560">Oxidoreductase</keyword>
<name>A0A9X8UKJ9_9FIRM</name>
<dbReference type="Gene3D" id="3.20.20.70">
    <property type="entry name" value="Aldolase class I"/>
    <property type="match status" value="1"/>
</dbReference>
<proteinExistence type="inferred from homology"/>
<dbReference type="InterPro" id="IPR023753">
    <property type="entry name" value="FAD/NAD-binding_dom"/>
</dbReference>
<dbReference type="Pfam" id="PF07992">
    <property type="entry name" value="Pyr_redox_2"/>
    <property type="match status" value="1"/>
</dbReference>
<evidence type="ECO:0000256" key="6">
    <source>
        <dbReference type="ARBA" id="ARBA00022723"/>
    </source>
</evidence>
<dbReference type="GO" id="GO:0016491">
    <property type="term" value="F:oxidoreductase activity"/>
    <property type="evidence" value="ECO:0007669"/>
    <property type="project" value="UniProtKB-KW"/>
</dbReference>
<dbReference type="SUPFAM" id="SSF51971">
    <property type="entry name" value="Nucleotide-binding domain"/>
    <property type="match status" value="1"/>
</dbReference>
<protein>
    <submittedName>
        <fullName evidence="13">2,4-dienoyl-CoA reductase-like NADH-dependent reductase (Old Yellow Enzyme family)</fullName>
    </submittedName>
</protein>
<dbReference type="InterPro" id="IPR001155">
    <property type="entry name" value="OxRdtase_FMN_N"/>
</dbReference>
<comment type="similarity">
    <text evidence="3">In the N-terminal section; belongs to the NADH:flavin oxidoreductase/NADH oxidase family.</text>
</comment>
<evidence type="ECO:0000256" key="7">
    <source>
        <dbReference type="ARBA" id="ARBA00023002"/>
    </source>
</evidence>
<feature type="domain" description="NADH:flavin oxidoreductase/NADH oxidase N-terminal" evidence="11">
    <location>
        <begin position="5"/>
        <end position="333"/>
    </location>
</feature>
<evidence type="ECO:0000256" key="9">
    <source>
        <dbReference type="ARBA" id="ARBA00023014"/>
    </source>
</evidence>
<dbReference type="InterPro" id="IPR051793">
    <property type="entry name" value="NADH:flavin_oxidoreductase"/>
</dbReference>
<keyword evidence="5" id="KW-0288">FMN</keyword>
<comment type="cofactor">
    <cofactor evidence="2">
        <name>[4Fe-4S] cluster</name>
        <dbReference type="ChEBI" id="CHEBI:49883"/>
    </cofactor>
</comment>
<reference evidence="13 14" key="1">
    <citation type="submission" date="2019-03" db="EMBL/GenBank/DDBJ databases">
        <title>Genomic Encyclopedia of Type Strains, Phase IV (KMG-IV): sequencing the most valuable type-strain genomes for metagenomic binning, comparative biology and taxonomic classification.</title>
        <authorList>
            <person name="Goeker M."/>
        </authorList>
    </citation>
    <scope>NUCLEOTIDE SEQUENCE [LARGE SCALE GENOMIC DNA]</scope>
    <source>
        <strain evidence="13 14">DSM 100433</strain>
    </source>
</reference>
<dbReference type="Proteomes" id="UP000294682">
    <property type="component" value="Unassembled WGS sequence"/>
</dbReference>
<feature type="domain" description="FAD/NAD(P)-binding" evidence="12">
    <location>
        <begin position="380"/>
        <end position="485"/>
    </location>
</feature>
<dbReference type="AlphaFoldDB" id="A0A9X8UKJ9"/>
<evidence type="ECO:0000313" key="14">
    <source>
        <dbReference type="Proteomes" id="UP000294682"/>
    </source>
</evidence>
<keyword evidence="8" id="KW-0408">Iron</keyword>
<dbReference type="PANTHER" id="PTHR42917">
    <property type="entry name" value="2,4-DIENOYL-COA REDUCTASE"/>
    <property type="match status" value="1"/>
</dbReference>
<feature type="compositionally biased region" description="Low complexity" evidence="10">
    <location>
        <begin position="587"/>
        <end position="624"/>
    </location>
</feature>
<keyword evidence="4" id="KW-0285">Flavoprotein</keyword>
<evidence type="ECO:0000256" key="8">
    <source>
        <dbReference type="ARBA" id="ARBA00023004"/>
    </source>
</evidence>
<dbReference type="Gene3D" id="3.50.50.60">
    <property type="entry name" value="FAD/NAD(P)-binding domain"/>
    <property type="match status" value="1"/>
</dbReference>
<keyword evidence="6" id="KW-0479">Metal-binding</keyword>
<evidence type="ECO:0000259" key="12">
    <source>
        <dbReference type="Pfam" id="PF07992"/>
    </source>
</evidence>
<keyword evidence="14" id="KW-1185">Reference proteome</keyword>
<dbReference type="InterPro" id="IPR036188">
    <property type="entry name" value="FAD/NAD-bd_sf"/>
</dbReference>
<dbReference type="GO" id="GO:0010181">
    <property type="term" value="F:FMN binding"/>
    <property type="evidence" value="ECO:0007669"/>
    <property type="project" value="InterPro"/>
</dbReference>
<evidence type="ECO:0000256" key="3">
    <source>
        <dbReference type="ARBA" id="ARBA00011048"/>
    </source>
</evidence>
<dbReference type="PANTHER" id="PTHR42917:SF2">
    <property type="entry name" value="2,4-DIENOYL-COA REDUCTASE [(2E)-ENOYL-COA-PRODUCING]"/>
    <property type="match status" value="1"/>
</dbReference>
<dbReference type="EMBL" id="SLUK01000004">
    <property type="protein sequence ID" value="TCL43819.1"/>
    <property type="molecule type" value="Genomic_DNA"/>
</dbReference>
<gene>
    <name evidence="13" type="ORF">EDD78_104158</name>
</gene>
<dbReference type="GO" id="GO:0051536">
    <property type="term" value="F:iron-sulfur cluster binding"/>
    <property type="evidence" value="ECO:0007669"/>
    <property type="project" value="UniProtKB-KW"/>
</dbReference>
<dbReference type="Pfam" id="PF00724">
    <property type="entry name" value="Oxidored_FMN"/>
    <property type="match status" value="1"/>
</dbReference>
<dbReference type="PRINTS" id="PR00368">
    <property type="entry name" value="FADPNR"/>
</dbReference>
<comment type="caution">
    <text evidence="13">The sequence shown here is derived from an EMBL/GenBank/DDBJ whole genome shotgun (WGS) entry which is preliminary data.</text>
</comment>
<dbReference type="Gene3D" id="3.40.50.720">
    <property type="entry name" value="NAD(P)-binding Rossmann-like Domain"/>
    <property type="match status" value="1"/>
</dbReference>
<organism evidence="13 14">
    <name type="scientific">Harryflintia acetispora</name>
    <dbReference type="NCBI Taxonomy" id="1849041"/>
    <lineage>
        <taxon>Bacteria</taxon>
        <taxon>Bacillati</taxon>
        <taxon>Bacillota</taxon>
        <taxon>Clostridia</taxon>
        <taxon>Eubacteriales</taxon>
        <taxon>Oscillospiraceae</taxon>
        <taxon>Harryflintia</taxon>
    </lineage>
</organism>
<keyword evidence="9" id="KW-0411">Iron-sulfur</keyword>
<comment type="cofactor">
    <cofactor evidence="1">
        <name>FMN</name>
        <dbReference type="ChEBI" id="CHEBI:58210"/>
    </cofactor>
</comment>
<evidence type="ECO:0000256" key="10">
    <source>
        <dbReference type="SAM" id="MobiDB-lite"/>
    </source>
</evidence>
<dbReference type="InterPro" id="IPR013785">
    <property type="entry name" value="Aldolase_TIM"/>
</dbReference>
<feature type="region of interest" description="Disordered" evidence="10">
    <location>
        <begin position="536"/>
        <end position="640"/>
    </location>
</feature>
<evidence type="ECO:0000256" key="4">
    <source>
        <dbReference type="ARBA" id="ARBA00022630"/>
    </source>
</evidence>
<evidence type="ECO:0000256" key="5">
    <source>
        <dbReference type="ARBA" id="ARBA00022643"/>
    </source>
</evidence>
<evidence type="ECO:0000256" key="2">
    <source>
        <dbReference type="ARBA" id="ARBA00001966"/>
    </source>
</evidence>
<accession>A0A9X8UKJ9</accession>
<dbReference type="GO" id="GO:0046872">
    <property type="term" value="F:metal ion binding"/>
    <property type="evidence" value="ECO:0007669"/>
    <property type="project" value="UniProtKB-KW"/>
</dbReference>
<evidence type="ECO:0000259" key="11">
    <source>
        <dbReference type="Pfam" id="PF00724"/>
    </source>
</evidence>
<dbReference type="SUPFAM" id="SSF51395">
    <property type="entry name" value="FMN-linked oxidoreductases"/>
    <property type="match status" value="1"/>
</dbReference>
<sequence>MNCKKLFEPFTLNGMYLRNRIVMGPIGTGFAGEDHLPTGRMADYYGARAQGGAGLIICEHTISQPVGYWGKRAGELFSERSVEGFRKVTGAIHAGGAKACIEIGHMGRCTSPQKNGGLTPVAPSAVPCHMLQCPVREITVGEIEAFKRDYLACVRHAVEAGFDAAELHFTNGYFLAQFLSGRTNKRTDHYGGTLEGRLRLPLELIALIRKEVGERYPLLARLGALEPLGGRQIEESKVVARALQEAGIDLLDINAGSFTEYEWEFPSYYQPQGFNLRAVDEIRSAVSIPILTGGRVTEPRMAEQLLLEGRAELVGLSRGLLADPCWAQKAYGGKEETIRRCVGCTRCKDEITKGSLRCSVNPFVGCERELPLTPAKEPGRVLVVGGGPAGLQAALCLRWRGHEVTLVEREQSLGGMLRAAAVPPMKWELASVVTSLAAEARAAGVKILLGQEADVPFVRGFGADQVLIAAGARPKRPPIPGTEEGRAVFATDLLLGRAPARTGWWSIPRTAAGMPRPLTAWSSPRGCPPTLRFAMRSGKRGSPAPSLEMRPGPGGCTRRCGRRPRQPWRFEKRRGSNGKRRRWTWQPSRSTASAARAAGSASGPAPRGCWPSRGGRLTGRGIILPPSGAWRRVSPAPPAR</sequence>
<evidence type="ECO:0000313" key="13">
    <source>
        <dbReference type="EMBL" id="TCL43819.1"/>
    </source>
</evidence>